<keyword evidence="5" id="KW-1185">Reference proteome</keyword>
<dbReference type="CDD" id="cd04622">
    <property type="entry name" value="CBS_pair_HRP1_like"/>
    <property type="match status" value="1"/>
</dbReference>
<dbReference type="AlphaFoldDB" id="A0A1W1UQ16"/>
<dbReference type="PANTHER" id="PTHR43080:SF2">
    <property type="entry name" value="CBS DOMAIN-CONTAINING PROTEIN"/>
    <property type="match status" value="1"/>
</dbReference>
<name>A0A1W1UQ16_DESTI</name>
<organism evidence="4 5">
    <name type="scientific">Desulfonispora thiosulfatigenes DSM 11270</name>
    <dbReference type="NCBI Taxonomy" id="656914"/>
    <lineage>
        <taxon>Bacteria</taxon>
        <taxon>Bacillati</taxon>
        <taxon>Bacillota</taxon>
        <taxon>Clostridia</taxon>
        <taxon>Eubacteriales</taxon>
        <taxon>Peptococcaceae</taxon>
        <taxon>Desulfonispora</taxon>
    </lineage>
</organism>
<dbReference type="Gene3D" id="3.10.580.10">
    <property type="entry name" value="CBS-domain"/>
    <property type="match status" value="1"/>
</dbReference>
<dbReference type="InterPro" id="IPR000644">
    <property type="entry name" value="CBS_dom"/>
</dbReference>
<accession>A0A1W1UQ16</accession>
<dbReference type="InterPro" id="IPR051257">
    <property type="entry name" value="Diverse_CBS-Domain"/>
</dbReference>
<dbReference type="SMART" id="SM00116">
    <property type="entry name" value="CBS"/>
    <property type="match status" value="2"/>
</dbReference>
<sequence length="143" mass="15472">MKVKELMTKDVSSVCPEDSVIEAARIMKQRNVGSIPVCSQNKEVQGILTDRDIALRVVAEGKNLNDVKVSEVMSKSLKSASSEMSAQDAANEMSNSQVRRLPVIENNQMVGMLSMGDLATQNIHVDEAGQALSKISQPSKPLS</sequence>
<evidence type="ECO:0000256" key="1">
    <source>
        <dbReference type="ARBA" id="ARBA00023122"/>
    </source>
</evidence>
<dbReference type="STRING" id="656914.SAMN00017405_1015"/>
<dbReference type="PANTHER" id="PTHR43080">
    <property type="entry name" value="CBS DOMAIN-CONTAINING PROTEIN CBSX3, MITOCHONDRIAL"/>
    <property type="match status" value="1"/>
</dbReference>
<feature type="domain" description="CBS" evidence="3">
    <location>
        <begin position="73"/>
        <end position="132"/>
    </location>
</feature>
<evidence type="ECO:0000313" key="4">
    <source>
        <dbReference type="EMBL" id="SMB83238.1"/>
    </source>
</evidence>
<dbReference type="OrthoDB" id="9802114at2"/>
<feature type="domain" description="CBS" evidence="3">
    <location>
        <begin position="7"/>
        <end position="67"/>
    </location>
</feature>
<gene>
    <name evidence="4" type="ORF">SAMN00017405_1015</name>
</gene>
<evidence type="ECO:0000256" key="2">
    <source>
        <dbReference type="PROSITE-ProRule" id="PRU00703"/>
    </source>
</evidence>
<dbReference type="Pfam" id="PF00571">
    <property type="entry name" value="CBS"/>
    <property type="match status" value="2"/>
</dbReference>
<dbReference type="PROSITE" id="PS51371">
    <property type="entry name" value="CBS"/>
    <property type="match status" value="2"/>
</dbReference>
<evidence type="ECO:0000259" key="3">
    <source>
        <dbReference type="PROSITE" id="PS51371"/>
    </source>
</evidence>
<evidence type="ECO:0000313" key="5">
    <source>
        <dbReference type="Proteomes" id="UP000192731"/>
    </source>
</evidence>
<keyword evidence="1 2" id="KW-0129">CBS domain</keyword>
<proteinExistence type="predicted"/>
<dbReference type="RefSeq" id="WP_084052260.1">
    <property type="nucleotide sequence ID" value="NZ_FWWT01000008.1"/>
</dbReference>
<dbReference type="Proteomes" id="UP000192731">
    <property type="component" value="Unassembled WGS sequence"/>
</dbReference>
<protein>
    <submittedName>
        <fullName evidence="4">CBS domain-containing protein</fullName>
    </submittedName>
</protein>
<dbReference type="SUPFAM" id="SSF54631">
    <property type="entry name" value="CBS-domain pair"/>
    <property type="match status" value="1"/>
</dbReference>
<dbReference type="InterPro" id="IPR046342">
    <property type="entry name" value="CBS_dom_sf"/>
</dbReference>
<dbReference type="EMBL" id="FWWT01000008">
    <property type="protein sequence ID" value="SMB83238.1"/>
    <property type="molecule type" value="Genomic_DNA"/>
</dbReference>
<reference evidence="4 5" key="1">
    <citation type="submission" date="2017-04" db="EMBL/GenBank/DDBJ databases">
        <authorList>
            <person name="Afonso C.L."/>
            <person name="Miller P.J."/>
            <person name="Scott M.A."/>
            <person name="Spackman E."/>
            <person name="Goraichik I."/>
            <person name="Dimitrov K.M."/>
            <person name="Suarez D.L."/>
            <person name="Swayne D.E."/>
        </authorList>
    </citation>
    <scope>NUCLEOTIDE SEQUENCE [LARGE SCALE GENOMIC DNA]</scope>
    <source>
        <strain evidence="4 5">DSM 11270</strain>
    </source>
</reference>